<dbReference type="OrthoDB" id="5382953at2759"/>
<evidence type="ECO:0000313" key="2">
    <source>
        <dbReference type="EMBL" id="KAF1996792.1"/>
    </source>
</evidence>
<feature type="region of interest" description="Disordered" evidence="1">
    <location>
        <begin position="243"/>
        <end position="279"/>
    </location>
</feature>
<gene>
    <name evidence="2" type="ORF">P154DRAFT_579572</name>
</gene>
<keyword evidence="3" id="KW-1185">Reference proteome</keyword>
<feature type="region of interest" description="Disordered" evidence="1">
    <location>
        <begin position="386"/>
        <end position="543"/>
    </location>
</feature>
<dbReference type="EMBL" id="ML977621">
    <property type="protein sequence ID" value="KAF1996792.1"/>
    <property type="molecule type" value="Genomic_DNA"/>
</dbReference>
<sequence>MPTHELDVLTPVDPALSNTDDYPIYPLGDATVYYAARGAKGNAKGHGNANGNGGIANLLEAGADRMLRIEGRLEVPEREWRGNLLKKSFKPTDVCVTDVQRFAYGVVDSGEVVIWGLGQAGWFEIRPSREYEGIYKDMVEAVGMLFFMADVYNEQPRKKGGGPRAELVFQEYAEDERFECEDAVDAAEIFRKHRAFLIASFLTRAEGVAWSNTPMIRFVKKEYPDDLAHARARIEGTLGAKTATAAKPLNAEPAQRSTRSISTTARRKPEAADTPNPLRKDDNWWEAAVIFEFMQKAVNHRAMHKGRITVSKVARLITKRYEVEDDEMATNIIMVHATNLHYMMQNPRRKNIAYFASEPIFQELAAGHSLPAAEVRRAEAIELRPRKDRRSLKDEATSDFDSSSSAATPKRPQRASKKGHLSVLRPKSGKYSGKSGKGKGVKRGKGKQPHFDMDSDAETGEEEAEESSNDGIDTPTQAFSPGKRKLLHHHDEDKGPRKRTASASIEPASPPASSSEDEEEPGTNTESLPLRWRSGNTSKPKTAASASLVPSIISTPLPTYTANGPGDSWICSFDGCKRKIYGASSETGRELITEHLGDHERGREKVVGIVLGEEQRLRLPVNNLIKRIREMTEAQTPLFPAMGAGTSIGVGLSPIRRHA</sequence>
<name>A0A6A5W4J9_9PLEO</name>
<protein>
    <submittedName>
        <fullName evidence="2">Uncharacterized protein</fullName>
    </submittedName>
</protein>
<feature type="compositionally biased region" description="Low complexity" evidence="1">
    <location>
        <begin position="501"/>
        <end position="514"/>
    </location>
</feature>
<proteinExistence type="predicted"/>
<accession>A0A6A5W4J9</accession>
<evidence type="ECO:0000313" key="3">
    <source>
        <dbReference type="Proteomes" id="UP000799779"/>
    </source>
</evidence>
<evidence type="ECO:0000256" key="1">
    <source>
        <dbReference type="SAM" id="MobiDB-lite"/>
    </source>
</evidence>
<reference evidence="2" key="1">
    <citation type="journal article" date="2020" name="Stud. Mycol.">
        <title>101 Dothideomycetes genomes: a test case for predicting lifestyles and emergence of pathogens.</title>
        <authorList>
            <person name="Haridas S."/>
            <person name="Albert R."/>
            <person name="Binder M."/>
            <person name="Bloem J."/>
            <person name="Labutti K."/>
            <person name="Salamov A."/>
            <person name="Andreopoulos B."/>
            <person name="Baker S."/>
            <person name="Barry K."/>
            <person name="Bills G."/>
            <person name="Bluhm B."/>
            <person name="Cannon C."/>
            <person name="Castanera R."/>
            <person name="Culley D."/>
            <person name="Daum C."/>
            <person name="Ezra D."/>
            <person name="Gonzalez J."/>
            <person name="Henrissat B."/>
            <person name="Kuo A."/>
            <person name="Liang C."/>
            <person name="Lipzen A."/>
            <person name="Lutzoni F."/>
            <person name="Magnuson J."/>
            <person name="Mondo S."/>
            <person name="Nolan M."/>
            <person name="Ohm R."/>
            <person name="Pangilinan J."/>
            <person name="Park H.-J."/>
            <person name="Ramirez L."/>
            <person name="Alfaro M."/>
            <person name="Sun H."/>
            <person name="Tritt A."/>
            <person name="Yoshinaga Y."/>
            <person name="Zwiers L.-H."/>
            <person name="Turgeon B."/>
            <person name="Goodwin S."/>
            <person name="Spatafora J."/>
            <person name="Crous P."/>
            <person name="Grigoriev I."/>
        </authorList>
    </citation>
    <scope>NUCLEOTIDE SEQUENCE</scope>
    <source>
        <strain evidence="2">CBS 123094</strain>
    </source>
</reference>
<feature type="compositionally biased region" description="Low complexity" evidence="1">
    <location>
        <begin position="399"/>
        <end position="408"/>
    </location>
</feature>
<feature type="compositionally biased region" description="Basic residues" evidence="1">
    <location>
        <begin position="411"/>
        <end position="420"/>
    </location>
</feature>
<feature type="compositionally biased region" description="Acidic residues" evidence="1">
    <location>
        <begin position="454"/>
        <end position="468"/>
    </location>
</feature>
<feature type="compositionally biased region" description="Basic and acidic residues" evidence="1">
    <location>
        <begin position="386"/>
        <end position="396"/>
    </location>
</feature>
<organism evidence="2 3">
    <name type="scientific">Amniculicola lignicola CBS 123094</name>
    <dbReference type="NCBI Taxonomy" id="1392246"/>
    <lineage>
        <taxon>Eukaryota</taxon>
        <taxon>Fungi</taxon>
        <taxon>Dikarya</taxon>
        <taxon>Ascomycota</taxon>
        <taxon>Pezizomycotina</taxon>
        <taxon>Dothideomycetes</taxon>
        <taxon>Pleosporomycetidae</taxon>
        <taxon>Pleosporales</taxon>
        <taxon>Amniculicolaceae</taxon>
        <taxon>Amniculicola</taxon>
    </lineage>
</organism>
<feature type="compositionally biased region" description="Basic residues" evidence="1">
    <location>
        <begin position="436"/>
        <end position="448"/>
    </location>
</feature>
<dbReference type="Proteomes" id="UP000799779">
    <property type="component" value="Unassembled WGS sequence"/>
</dbReference>
<dbReference type="AlphaFoldDB" id="A0A6A5W4J9"/>